<keyword evidence="4 6" id="KW-1133">Transmembrane helix</keyword>
<proteinExistence type="inferred from homology"/>
<dbReference type="InterPro" id="IPR037185">
    <property type="entry name" value="EmrE-like"/>
</dbReference>
<feature type="transmembrane region" description="Helical" evidence="6">
    <location>
        <begin position="226"/>
        <end position="249"/>
    </location>
</feature>
<comment type="caution">
    <text evidence="8">The sequence shown here is derived from an EMBL/GenBank/DDBJ whole genome shotgun (WGS) entry which is preliminary data.</text>
</comment>
<dbReference type="PANTHER" id="PTHR32322:SF2">
    <property type="entry name" value="EAMA DOMAIN-CONTAINING PROTEIN"/>
    <property type="match status" value="1"/>
</dbReference>
<feature type="transmembrane region" description="Helical" evidence="6">
    <location>
        <begin position="195"/>
        <end position="214"/>
    </location>
</feature>
<dbReference type="PANTHER" id="PTHR32322">
    <property type="entry name" value="INNER MEMBRANE TRANSPORTER"/>
    <property type="match status" value="1"/>
</dbReference>
<evidence type="ECO:0000256" key="4">
    <source>
        <dbReference type="ARBA" id="ARBA00022989"/>
    </source>
</evidence>
<evidence type="ECO:0000256" key="1">
    <source>
        <dbReference type="ARBA" id="ARBA00004141"/>
    </source>
</evidence>
<dbReference type="Gene3D" id="1.10.3730.20">
    <property type="match status" value="1"/>
</dbReference>
<name>A0ABS2MSV5_9FIRM</name>
<evidence type="ECO:0000256" key="3">
    <source>
        <dbReference type="ARBA" id="ARBA00022692"/>
    </source>
</evidence>
<feature type="transmembrane region" description="Helical" evidence="6">
    <location>
        <begin position="282"/>
        <end position="299"/>
    </location>
</feature>
<feature type="transmembrane region" description="Helical" evidence="6">
    <location>
        <begin position="255"/>
        <end position="275"/>
    </location>
</feature>
<gene>
    <name evidence="8" type="ORF">JOC49_002044</name>
</gene>
<feature type="transmembrane region" description="Helical" evidence="6">
    <location>
        <begin position="103"/>
        <end position="121"/>
    </location>
</feature>
<dbReference type="SUPFAM" id="SSF103481">
    <property type="entry name" value="Multidrug resistance efflux transporter EmrE"/>
    <property type="match status" value="2"/>
</dbReference>
<feature type="domain" description="EamA" evidence="7">
    <location>
        <begin position="8"/>
        <end position="143"/>
    </location>
</feature>
<feature type="transmembrane region" description="Helical" evidence="6">
    <location>
        <begin position="159"/>
        <end position="180"/>
    </location>
</feature>
<reference evidence="8 9" key="1">
    <citation type="submission" date="2021-01" db="EMBL/GenBank/DDBJ databases">
        <title>Genomic Encyclopedia of Type Strains, Phase IV (KMG-IV): sequencing the most valuable type-strain genomes for metagenomic binning, comparative biology and taxonomic classification.</title>
        <authorList>
            <person name="Goeker M."/>
        </authorList>
    </citation>
    <scope>NUCLEOTIDE SEQUENCE [LARGE SCALE GENOMIC DNA]</scope>
    <source>
        <strain evidence="8 9">DSM 24436</strain>
    </source>
</reference>
<feature type="transmembrane region" description="Helical" evidence="6">
    <location>
        <begin position="127"/>
        <end position="147"/>
    </location>
</feature>
<accession>A0ABS2MSV5</accession>
<comment type="similarity">
    <text evidence="2">Belongs to the EamA transporter family.</text>
</comment>
<evidence type="ECO:0000256" key="2">
    <source>
        <dbReference type="ARBA" id="ARBA00007362"/>
    </source>
</evidence>
<feature type="domain" description="EamA" evidence="7">
    <location>
        <begin position="161"/>
        <end position="299"/>
    </location>
</feature>
<evidence type="ECO:0000313" key="9">
    <source>
        <dbReference type="Proteomes" id="UP000767854"/>
    </source>
</evidence>
<keyword evidence="5 6" id="KW-0472">Membrane</keyword>
<dbReference type="RefSeq" id="WP_204664914.1">
    <property type="nucleotide sequence ID" value="NZ_JAFBDT010000019.1"/>
</dbReference>
<dbReference type="InterPro" id="IPR050638">
    <property type="entry name" value="AA-Vitamin_Transporters"/>
</dbReference>
<evidence type="ECO:0000256" key="5">
    <source>
        <dbReference type="ARBA" id="ARBA00023136"/>
    </source>
</evidence>
<evidence type="ECO:0000259" key="7">
    <source>
        <dbReference type="Pfam" id="PF00892"/>
    </source>
</evidence>
<protein>
    <submittedName>
        <fullName evidence="8">Drug/metabolite transporter (DMT)-like permease</fullName>
    </submittedName>
</protein>
<feature type="transmembrane region" description="Helical" evidence="6">
    <location>
        <begin position="43"/>
        <end position="65"/>
    </location>
</feature>
<evidence type="ECO:0000313" key="8">
    <source>
        <dbReference type="EMBL" id="MBM7562484.1"/>
    </source>
</evidence>
<dbReference type="InterPro" id="IPR000620">
    <property type="entry name" value="EamA_dom"/>
</dbReference>
<feature type="transmembrane region" description="Helical" evidence="6">
    <location>
        <begin position="71"/>
        <end position="91"/>
    </location>
</feature>
<dbReference type="EMBL" id="JAFBDT010000019">
    <property type="protein sequence ID" value="MBM7562484.1"/>
    <property type="molecule type" value="Genomic_DNA"/>
</dbReference>
<dbReference type="Pfam" id="PF00892">
    <property type="entry name" value="EamA"/>
    <property type="match status" value="2"/>
</dbReference>
<keyword evidence="3 6" id="KW-0812">Transmembrane</keyword>
<keyword evidence="9" id="KW-1185">Reference proteome</keyword>
<sequence>MTSFSNYTGELAALATALFWAITATSFESAGKKIGSMTLNLMRLLLGMLFLSTFTLITRGYLLPLDASPTAWFWLMLSGFVGIVLGDLLLFEAFVRIGSRISMLIYASVPPLSGIMAYFFLGESMTLIQILGMVVTLSGIASVILVPDETNKKMKFAHPVAGILLAFGGALGQAAGYIIGKFGMASYDAFSSTQIRLIAGIIGFSILFTIRGHWPKFITAFKRKDALLPLTLGSFFGPFLGISFSLFAVQRINPGVASTLTSITPVLLIPVAYFWKKEKVHMREVIGTFVTLGGIAIMFL</sequence>
<organism evidence="8 9">
    <name type="scientific">Fusibacter tunisiensis</name>
    <dbReference type="NCBI Taxonomy" id="1008308"/>
    <lineage>
        <taxon>Bacteria</taxon>
        <taxon>Bacillati</taxon>
        <taxon>Bacillota</taxon>
        <taxon>Clostridia</taxon>
        <taxon>Eubacteriales</taxon>
        <taxon>Eubacteriales Family XII. Incertae Sedis</taxon>
        <taxon>Fusibacter</taxon>
    </lineage>
</organism>
<evidence type="ECO:0000256" key="6">
    <source>
        <dbReference type="SAM" id="Phobius"/>
    </source>
</evidence>
<comment type="subcellular location">
    <subcellularLocation>
        <location evidence="1">Membrane</location>
        <topology evidence="1">Multi-pass membrane protein</topology>
    </subcellularLocation>
</comment>
<dbReference type="Proteomes" id="UP000767854">
    <property type="component" value="Unassembled WGS sequence"/>
</dbReference>